<evidence type="ECO:0000313" key="8">
    <source>
        <dbReference type="Proteomes" id="UP000271137"/>
    </source>
</evidence>
<keyword evidence="3 4" id="KW-0975">Bacterial flagellum</keyword>
<dbReference type="InterPro" id="IPR001624">
    <property type="entry name" value="FliE"/>
</dbReference>
<dbReference type="Proteomes" id="UP000271137">
    <property type="component" value="Unassembled WGS sequence"/>
</dbReference>
<organism evidence="7 8">
    <name type="scientific">Variovorax beijingensis</name>
    <dbReference type="NCBI Taxonomy" id="2496117"/>
    <lineage>
        <taxon>Bacteria</taxon>
        <taxon>Pseudomonadati</taxon>
        <taxon>Pseudomonadota</taxon>
        <taxon>Betaproteobacteria</taxon>
        <taxon>Burkholderiales</taxon>
        <taxon>Comamonadaceae</taxon>
        <taxon>Variovorax</taxon>
    </lineage>
</organism>
<evidence type="ECO:0000256" key="4">
    <source>
        <dbReference type="HAMAP-Rule" id="MF_00724"/>
    </source>
</evidence>
<dbReference type="PANTHER" id="PTHR34653:SF1">
    <property type="entry name" value="FLAGELLAR HOOK-BASAL BODY COMPLEX PROTEIN FLIE"/>
    <property type="match status" value="1"/>
</dbReference>
<evidence type="ECO:0000256" key="3">
    <source>
        <dbReference type="ARBA" id="ARBA00023143"/>
    </source>
</evidence>
<feature type="chain" id="PRO_5046248903" description="Flagellar hook-basal body complex protein FliE" evidence="6">
    <location>
        <begin position="18"/>
        <end position="121"/>
    </location>
</feature>
<feature type="signal peptide" evidence="6">
    <location>
        <begin position="1"/>
        <end position="17"/>
    </location>
</feature>
<keyword evidence="6" id="KW-0732">Signal</keyword>
<keyword evidence="7" id="KW-0282">Flagellum</keyword>
<evidence type="ECO:0000256" key="1">
    <source>
        <dbReference type="ARBA" id="ARBA00004117"/>
    </source>
</evidence>
<dbReference type="PRINTS" id="PR01006">
    <property type="entry name" value="FLGHOOKFLIE"/>
</dbReference>
<evidence type="ECO:0000256" key="2">
    <source>
        <dbReference type="ARBA" id="ARBA00009272"/>
    </source>
</evidence>
<evidence type="ECO:0000256" key="5">
    <source>
        <dbReference type="NCBIfam" id="TIGR00205"/>
    </source>
</evidence>
<dbReference type="EMBL" id="RXFQ01000004">
    <property type="protein sequence ID" value="RSZ40096.1"/>
    <property type="molecule type" value="Genomic_DNA"/>
</dbReference>
<dbReference type="HAMAP" id="MF_00724">
    <property type="entry name" value="FliE"/>
    <property type="match status" value="1"/>
</dbReference>
<dbReference type="PANTHER" id="PTHR34653">
    <property type="match status" value="1"/>
</dbReference>
<dbReference type="Pfam" id="PF02049">
    <property type="entry name" value="FliE"/>
    <property type="match status" value="1"/>
</dbReference>
<comment type="caution">
    <text evidence="7">The sequence shown here is derived from an EMBL/GenBank/DDBJ whole genome shotgun (WGS) entry which is preliminary data.</text>
</comment>
<evidence type="ECO:0000256" key="6">
    <source>
        <dbReference type="SAM" id="SignalP"/>
    </source>
</evidence>
<protein>
    <recommendedName>
        <fullName evidence="4 5">Flagellar hook-basal body complex protein FliE</fullName>
    </recommendedName>
</protein>
<name>A0ABY0AA13_9BURK</name>
<reference evidence="7 8" key="1">
    <citation type="submission" date="2018-12" db="EMBL/GenBank/DDBJ databases">
        <title>The genome sequences of strain 502.</title>
        <authorList>
            <person name="Gao J."/>
            <person name="Sun J."/>
        </authorList>
    </citation>
    <scope>NUCLEOTIDE SEQUENCE [LARGE SCALE GENOMIC DNA]</scope>
    <source>
        <strain evidence="7 8">502</strain>
    </source>
</reference>
<evidence type="ECO:0000313" key="7">
    <source>
        <dbReference type="EMBL" id="RSZ40096.1"/>
    </source>
</evidence>
<gene>
    <name evidence="4 7" type="primary">fliE</name>
    <name evidence="7" type="ORF">EJO66_08115</name>
</gene>
<comment type="similarity">
    <text evidence="2 4">Belongs to the FliE family.</text>
</comment>
<accession>A0ABY0AA13</accession>
<keyword evidence="7" id="KW-0969">Cilium</keyword>
<sequence>MTAFLPIEALSSLSAQAQSLVAAAQSQSVAGAVPGMLPGASSSTGESVAGSFGQMVSDGISQVNSKLISNQVDLQKLALGDAQNLHQLMINLEESRVSFQMMMQVRSRLLEAYQDIMKMPI</sequence>
<dbReference type="RefSeq" id="WP_125964958.1">
    <property type="nucleotide sequence ID" value="NZ_RXFQ01000004.1"/>
</dbReference>
<keyword evidence="7" id="KW-0966">Cell projection</keyword>
<keyword evidence="8" id="KW-1185">Reference proteome</keyword>
<proteinExistence type="inferred from homology"/>
<comment type="subcellular location">
    <subcellularLocation>
        <location evidence="1 4">Bacterial flagellum basal body</location>
    </subcellularLocation>
</comment>
<dbReference type="NCBIfam" id="TIGR00205">
    <property type="entry name" value="fliE"/>
    <property type="match status" value="1"/>
</dbReference>